<reference evidence="1 2" key="1">
    <citation type="submission" date="2019-03" db="EMBL/GenBank/DDBJ databases">
        <title>First draft genome of Liparis tanakae, snailfish: a comprehensive survey of snailfish specific genes.</title>
        <authorList>
            <person name="Kim W."/>
            <person name="Song I."/>
            <person name="Jeong J.-H."/>
            <person name="Kim D."/>
            <person name="Kim S."/>
            <person name="Ryu S."/>
            <person name="Song J.Y."/>
            <person name="Lee S.K."/>
        </authorList>
    </citation>
    <scope>NUCLEOTIDE SEQUENCE [LARGE SCALE GENOMIC DNA]</scope>
    <source>
        <tissue evidence="1">Muscle</tissue>
    </source>
</reference>
<accession>A0A4Z2JE22</accession>
<organism evidence="1 2">
    <name type="scientific">Liparis tanakae</name>
    <name type="common">Tanaka's snailfish</name>
    <dbReference type="NCBI Taxonomy" id="230148"/>
    <lineage>
        <taxon>Eukaryota</taxon>
        <taxon>Metazoa</taxon>
        <taxon>Chordata</taxon>
        <taxon>Craniata</taxon>
        <taxon>Vertebrata</taxon>
        <taxon>Euteleostomi</taxon>
        <taxon>Actinopterygii</taxon>
        <taxon>Neopterygii</taxon>
        <taxon>Teleostei</taxon>
        <taxon>Neoteleostei</taxon>
        <taxon>Acanthomorphata</taxon>
        <taxon>Eupercaria</taxon>
        <taxon>Perciformes</taxon>
        <taxon>Cottioidei</taxon>
        <taxon>Cottales</taxon>
        <taxon>Liparidae</taxon>
        <taxon>Liparis</taxon>
    </lineage>
</organism>
<sequence>MNPANTEGKREREEVEFDSYLHKRIKAEAPATKCFRGLARELEVVLTDINRRCATSSVLGARNNRGRHVASIIP</sequence>
<keyword evidence="2" id="KW-1185">Reference proteome</keyword>
<comment type="caution">
    <text evidence="1">The sequence shown here is derived from an EMBL/GenBank/DDBJ whole genome shotgun (WGS) entry which is preliminary data.</text>
</comment>
<proteinExistence type="predicted"/>
<evidence type="ECO:0000313" key="2">
    <source>
        <dbReference type="Proteomes" id="UP000314294"/>
    </source>
</evidence>
<dbReference type="AlphaFoldDB" id="A0A4Z2JE22"/>
<dbReference type="EMBL" id="SRLO01000007">
    <property type="protein sequence ID" value="TNN88013.1"/>
    <property type="molecule type" value="Genomic_DNA"/>
</dbReference>
<evidence type="ECO:0000313" key="1">
    <source>
        <dbReference type="EMBL" id="TNN88013.1"/>
    </source>
</evidence>
<gene>
    <name evidence="1" type="ORF">EYF80_001594</name>
</gene>
<name>A0A4Z2JE22_9TELE</name>
<protein>
    <submittedName>
        <fullName evidence="1">Uncharacterized protein</fullName>
    </submittedName>
</protein>
<dbReference type="Proteomes" id="UP000314294">
    <property type="component" value="Unassembled WGS sequence"/>
</dbReference>